<comment type="caution">
    <text evidence="1">The sequence shown here is derived from an EMBL/GenBank/DDBJ whole genome shotgun (WGS) entry which is preliminary data.</text>
</comment>
<evidence type="ECO:0000313" key="2">
    <source>
        <dbReference type="Proteomes" id="UP001165367"/>
    </source>
</evidence>
<sequence length="441" mass="47318">MPRKTIARISCIFFIECLILFKAHAQTILLQGDVSLIGFNANATPKNYAFVVWKTVQIGTVIKITDNAFNGPGLTSTSTNGYRNSEQTAVWTANAELAPGSVISISGNTANTGTVQTYNANGATTTTILLGTSTGDQLFIFQGNTPASGAAVTFTGTLLFGMGYQSTSGEAGWLSSGATASNTSYRPTDLKDSNHVYVLGNANGGQYNGDRTGMTIAQYRAAIADYTKWTLATAGTVPLSSTSFGVGSALPLNLLSFSASSQNGKAKLQWKTAMEENVKGFYIETSADASRFETIGFVNAKNQLNYEQLYAYEFTLPVAQQVSFCRLRMVDMDGTTTYSKTVKLEAERSAVAAFGLYPNYIERGQSEINLKRMQPLPAGIKAVNVKVLSGDGRVIKQQMITDASSSTSWKINTGVTGTGRYLVQISDANGKWTESISFMVR</sequence>
<name>A0ABS9KUD1_9BACT</name>
<accession>A0ABS9KUD1</accession>
<proteinExistence type="predicted"/>
<dbReference type="RefSeq" id="WP_237874490.1">
    <property type="nucleotide sequence ID" value="NZ_JAKLTR010000011.1"/>
</dbReference>
<reference evidence="1" key="1">
    <citation type="submission" date="2022-01" db="EMBL/GenBank/DDBJ databases">
        <authorList>
            <person name="Jo J.-H."/>
            <person name="Im W.-T."/>
        </authorList>
    </citation>
    <scope>NUCLEOTIDE SEQUENCE</scope>
    <source>
        <strain evidence="1">NA20</strain>
    </source>
</reference>
<evidence type="ECO:0000313" key="1">
    <source>
        <dbReference type="EMBL" id="MCG2615952.1"/>
    </source>
</evidence>
<evidence type="ECO:0008006" key="3">
    <source>
        <dbReference type="Google" id="ProtNLM"/>
    </source>
</evidence>
<dbReference type="Proteomes" id="UP001165367">
    <property type="component" value="Unassembled WGS sequence"/>
</dbReference>
<keyword evidence="2" id="KW-1185">Reference proteome</keyword>
<protein>
    <recommendedName>
        <fullName evidence="3">T9SS type A sorting domain-containing protein</fullName>
    </recommendedName>
</protein>
<gene>
    <name evidence="1" type="ORF">LZZ85_16770</name>
</gene>
<organism evidence="1 2">
    <name type="scientific">Terrimonas ginsenosidimutans</name>
    <dbReference type="NCBI Taxonomy" id="2908004"/>
    <lineage>
        <taxon>Bacteria</taxon>
        <taxon>Pseudomonadati</taxon>
        <taxon>Bacteroidota</taxon>
        <taxon>Chitinophagia</taxon>
        <taxon>Chitinophagales</taxon>
        <taxon>Chitinophagaceae</taxon>
        <taxon>Terrimonas</taxon>
    </lineage>
</organism>
<dbReference type="EMBL" id="JAKLTR010000011">
    <property type="protein sequence ID" value="MCG2615952.1"/>
    <property type="molecule type" value="Genomic_DNA"/>
</dbReference>